<dbReference type="InterPro" id="IPR042099">
    <property type="entry name" value="ANL_N_sf"/>
</dbReference>
<dbReference type="PANTHER" id="PTHR43272">
    <property type="entry name" value="LONG-CHAIN-FATTY-ACID--COA LIGASE"/>
    <property type="match status" value="1"/>
</dbReference>
<dbReference type="GO" id="GO:0005524">
    <property type="term" value="F:ATP binding"/>
    <property type="evidence" value="ECO:0007669"/>
    <property type="project" value="UniProtKB-KW"/>
</dbReference>
<evidence type="ECO:0000313" key="4">
    <source>
        <dbReference type="EMBL" id="SOD20635.1"/>
    </source>
</evidence>
<dbReference type="Gene3D" id="3.40.50.12780">
    <property type="entry name" value="N-terminal domain of ligase-like"/>
    <property type="match status" value="1"/>
</dbReference>
<dbReference type="GO" id="GO:0016020">
    <property type="term" value="C:membrane"/>
    <property type="evidence" value="ECO:0007669"/>
    <property type="project" value="TreeGrafter"/>
</dbReference>
<dbReference type="RefSeq" id="WP_097106348.1">
    <property type="nucleotide sequence ID" value="NZ_OCMU01000002.1"/>
</dbReference>
<dbReference type="GO" id="GO:0004467">
    <property type="term" value="F:long-chain fatty acid-CoA ligase activity"/>
    <property type="evidence" value="ECO:0007669"/>
    <property type="project" value="TreeGrafter"/>
</dbReference>
<evidence type="ECO:0000256" key="1">
    <source>
        <dbReference type="ARBA" id="ARBA00022741"/>
    </source>
</evidence>
<dbReference type="CDD" id="cd05907">
    <property type="entry name" value="VL_LC_FACS_like"/>
    <property type="match status" value="1"/>
</dbReference>
<proteinExistence type="predicted"/>
<dbReference type="Pfam" id="PF00501">
    <property type="entry name" value="AMP-binding"/>
    <property type="match status" value="1"/>
</dbReference>
<sequence length="609" mass="68140">MQIEQNGMSNIISVEQAKTLDGLFKERVQRSPQAVAYRYFDPVSDQWRSHTWEQMNQHIARWQVALTKESLAPGDRVAVMMRNCPEWVMFEQAAMGLGLVVIPLYVDDRVENATYVINDATVKLLLLENSQQWRQFLTLPNEIEGLQRVVILRPFEPDSVDACDNVRVVSAMEWLSVHVSEVRHIETDPDSLATIIYTSGTSGRPKGVMLSHHNILSNAFSCLQVIPVLPEDVLLSFLPLSHTFERTAGYYVPMMTGATIAYARSIPQLQDDLVIIRPTIMISVPRIYERVYAGIQAKLAEGSDFARGLFNFAVDVGYSRFECQQGRGYRRLSHVLWPLLKKWVADKVMGKLGGRLRMVMSGGAALSPQVSRVFIGLGLPILQGYGMTESSPVVCANRLEDNVPASVGLPIPGVEVKLGESNALLIRGPNVMLGYWNNPEATQAVISSDGWLNSGDIASIDAQGHVTITGRLKEIIVLSTGEKVPPADMEAAILRDPLFEQVMLIGESRSYLSVLVVLNPVRRQEFMVHYGLGDDLTNEQQRQQAEEILLEKITRQTSEFPGYAKIRRVAVAQEPWSVENGLLTPTLKLKREKVLEKYNSEIERLYAGH</sequence>
<dbReference type="InterPro" id="IPR000873">
    <property type="entry name" value="AMP-dep_synth/lig_dom"/>
</dbReference>
<accession>A0A286AFG2</accession>
<evidence type="ECO:0000259" key="3">
    <source>
        <dbReference type="Pfam" id="PF00501"/>
    </source>
</evidence>
<evidence type="ECO:0000256" key="2">
    <source>
        <dbReference type="ARBA" id="ARBA00022840"/>
    </source>
</evidence>
<dbReference type="InterPro" id="IPR020845">
    <property type="entry name" value="AMP-binding_CS"/>
</dbReference>
<dbReference type="SUPFAM" id="SSF56801">
    <property type="entry name" value="Acetyl-CoA synthetase-like"/>
    <property type="match status" value="1"/>
</dbReference>
<evidence type="ECO:0000313" key="5">
    <source>
        <dbReference type="Proteomes" id="UP000219335"/>
    </source>
</evidence>
<dbReference type="PANTHER" id="PTHR43272:SF33">
    <property type="entry name" value="AMP-BINDING DOMAIN-CONTAINING PROTEIN-RELATED"/>
    <property type="match status" value="1"/>
</dbReference>
<organism evidence="4 5">
    <name type="scientific">Nitrosomonas ureae</name>
    <dbReference type="NCBI Taxonomy" id="44577"/>
    <lineage>
        <taxon>Bacteria</taxon>
        <taxon>Pseudomonadati</taxon>
        <taxon>Pseudomonadota</taxon>
        <taxon>Betaproteobacteria</taxon>
        <taxon>Nitrosomonadales</taxon>
        <taxon>Nitrosomonadaceae</taxon>
        <taxon>Nitrosomonas</taxon>
    </lineage>
</organism>
<gene>
    <name evidence="4" type="ORF">SAMN06297164_2678</name>
</gene>
<dbReference type="EMBL" id="OCMU01000002">
    <property type="protein sequence ID" value="SOD20635.1"/>
    <property type="molecule type" value="Genomic_DNA"/>
</dbReference>
<reference evidence="4 5" key="1">
    <citation type="submission" date="2017-09" db="EMBL/GenBank/DDBJ databases">
        <authorList>
            <person name="Ehlers B."/>
            <person name="Leendertz F.H."/>
        </authorList>
    </citation>
    <scope>NUCLEOTIDE SEQUENCE [LARGE SCALE GENOMIC DNA]</scope>
    <source>
        <strain evidence="4 5">Nm42</strain>
    </source>
</reference>
<feature type="domain" description="AMP-dependent synthetase/ligase" evidence="3">
    <location>
        <begin position="24"/>
        <end position="436"/>
    </location>
</feature>
<dbReference type="Proteomes" id="UP000219335">
    <property type="component" value="Unassembled WGS sequence"/>
</dbReference>
<keyword evidence="1" id="KW-0547">Nucleotide-binding</keyword>
<dbReference type="AlphaFoldDB" id="A0A286AFG2"/>
<name>A0A286AFG2_9PROT</name>
<dbReference type="PROSITE" id="PS00455">
    <property type="entry name" value="AMP_BINDING"/>
    <property type="match status" value="1"/>
</dbReference>
<keyword evidence="2" id="KW-0067">ATP-binding</keyword>
<protein>
    <submittedName>
        <fullName evidence="4">Long-chain acyl-CoA synthetase</fullName>
    </submittedName>
</protein>
<dbReference type="Pfam" id="PF23562">
    <property type="entry name" value="AMP-binding_C_3"/>
    <property type="match status" value="1"/>
</dbReference>